<dbReference type="GeneID" id="7205150"/>
<dbReference type="PANTHER" id="PTHR32097">
    <property type="entry name" value="CAMP-BINDING PROTEIN 1-RELATED"/>
    <property type="match status" value="1"/>
</dbReference>
<dbReference type="AlphaFoldDB" id="B7S4D5"/>
<dbReference type="RefSeq" id="XP_002176378.1">
    <property type="nucleotide sequence ID" value="XM_002176342.1"/>
</dbReference>
<dbReference type="Proteomes" id="UP000000759">
    <property type="component" value="Unassembled WGS sequence"/>
</dbReference>
<dbReference type="eggNOG" id="ENOG502SAWS">
    <property type="taxonomic scope" value="Eukaryota"/>
</dbReference>
<dbReference type="HOGENOM" id="CLU_473703_0_0_1"/>
<dbReference type="InterPro" id="IPR003325">
    <property type="entry name" value="TerD"/>
</dbReference>
<gene>
    <name evidence="2" type="ORF">PHATRDRAFT_bd276</name>
</gene>
<organism evidence="2 3">
    <name type="scientific">Phaeodactylum tricornutum (strain CCAP 1055/1)</name>
    <dbReference type="NCBI Taxonomy" id="556484"/>
    <lineage>
        <taxon>Eukaryota</taxon>
        <taxon>Sar</taxon>
        <taxon>Stramenopiles</taxon>
        <taxon>Ochrophyta</taxon>
        <taxon>Bacillariophyta</taxon>
        <taxon>Bacillariophyceae</taxon>
        <taxon>Bacillariophycidae</taxon>
        <taxon>Naviculales</taxon>
        <taxon>Phaeodactylaceae</taxon>
        <taxon>Phaeodactylum</taxon>
    </lineage>
</organism>
<dbReference type="InParanoid" id="B7S4D5"/>
<proteinExistence type="predicted"/>
<dbReference type="Gene3D" id="2.60.60.30">
    <property type="entry name" value="sav2460 like domains"/>
    <property type="match status" value="1"/>
</dbReference>
<dbReference type="EMBL" id="DS999284">
    <property type="protein sequence ID" value="EEC42614.1"/>
    <property type="molecule type" value="Genomic_DNA"/>
</dbReference>
<keyword evidence="3" id="KW-1185">Reference proteome</keyword>
<dbReference type="KEGG" id="pti:PHATRDRAFT_bd276"/>
<protein>
    <recommendedName>
        <fullName evidence="1">TerD domain-containing protein</fullName>
    </recommendedName>
</protein>
<dbReference type="PaxDb" id="2850-Phatrdraft276"/>
<dbReference type="Pfam" id="PF02342">
    <property type="entry name" value="TerD"/>
    <property type="match status" value="1"/>
</dbReference>
<feature type="domain" description="TerD" evidence="1">
    <location>
        <begin position="2"/>
        <end position="134"/>
    </location>
</feature>
<feature type="non-terminal residue" evidence="2">
    <location>
        <position position="142"/>
    </location>
</feature>
<dbReference type="CDD" id="cd06974">
    <property type="entry name" value="TerD_like"/>
    <property type="match status" value="1"/>
</dbReference>
<dbReference type="PANTHER" id="PTHR32097:SF17">
    <property type="entry name" value="CAMP-BINDING PROTEIN 1-RELATED"/>
    <property type="match status" value="1"/>
</dbReference>
<sequence length="142" mass="15596">SIDLDASAICLDSNMELVDKVYFGNLQSSDHAIQHAGDQRSGDSAGDDETISVSLQMLNPRITYIGFVISSFSGQELDDIALASCHLYDTASVRDIARYSLTNARALDKHTALVMGCLYQDEGREWMLRIISKPAQGRSVHD</sequence>
<evidence type="ECO:0000313" key="2">
    <source>
        <dbReference type="EMBL" id="EEC42614.1"/>
    </source>
</evidence>
<accession>B7S4D5</accession>
<dbReference type="InterPro" id="IPR051324">
    <property type="entry name" value="Stress/Tellurium_Resist"/>
</dbReference>
<dbReference type="OrthoDB" id="47270at2759"/>
<name>B7S4D5_PHATC</name>
<evidence type="ECO:0000313" key="3">
    <source>
        <dbReference type="Proteomes" id="UP000000759"/>
    </source>
</evidence>
<feature type="non-terminal residue" evidence="2">
    <location>
        <position position="1"/>
    </location>
</feature>
<reference evidence="3" key="2">
    <citation type="submission" date="2008-08" db="EMBL/GenBank/DDBJ databases">
        <authorList>
            <consortium name="Diatom Consortium"/>
            <person name="Grigoriev I."/>
            <person name="Grimwood J."/>
            <person name="Kuo A."/>
            <person name="Otillar R.P."/>
            <person name="Salamov A."/>
            <person name="Detter J.C."/>
            <person name="Lindquist E."/>
            <person name="Shapiro H."/>
            <person name="Lucas S."/>
            <person name="Glavina del Rio T."/>
            <person name="Pitluck S."/>
            <person name="Rokhsar D."/>
            <person name="Bowler C."/>
        </authorList>
    </citation>
    <scope>GENOME REANNOTATION</scope>
    <source>
        <strain evidence="3">CCAP 1055/1</strain>
    </source>
</reference>
<evidence type="ECO:0000259" key="1">
    <source>
        <dbReference type="Pfam" id="PF02342"/>
    </source>
</evidence>
<reference evidence="2 3" key="1">
    <citation type="journal article" date="2008" name="Nature">
        <title>The Phaeodactylum genome reveals the evolutionary history of diatom genomes.</title>
        <authorList>
            <person name="Bowler C."/>
            <person name="Allen A.E."/>
            <person name="Badger J.H."/>
            <person name="Grimwood J."/>
            <person name="Jabbari K."/>
            <person name="Kuo A."/>
            <person name="Maheswari U."/>
            <person name="Martens C."/>
            <person name="Maumus F."/>
            <person name="Otillar R.P."/>
            <person name="Rayko E."/>
            <person name="Salamov A."/>
            <person name="Vandepoele K."/>
            <person name="Beszteri B."/>
            <person name="Gruber A."/>
            <person name="Heijde M."/>
            <person name="Katinka M."/>
            <person name="Mock T."/>
            <person name="Valentin K."/>
            <person name="Verret F."/>
            <person name="Berges J.A."/>
            <person name="Brownlee C."/>
            <person name="Cadoret J.P."/>
            <person name="Chiovitti A."/>
            <person name="Choi C.J."/>
            <person name="Coesel S."/>
            <person name="De Martino A."/>
            <person name="Detter J.C."/>
            <person name="Durkin C."/>
            <person name="Falciatore A."/>
            <person name="Fournet J."/>
            <person name="Haruta M."/>
            <person name="Huysman M.J."/>
            <person name="Jenkins B.D."/>
            <person name="Jiroutova K."/>
            <person name="Jorgensen R.E."/>
            <person name="Joubert Y."/>
            <person name="Kaplan A."/>
            <person name="Kroger N."/>
            <person name="Kroth P.G."/>
            <person name="La Roche J."/>
            <person name="Lindquist E."/>
            <person name="Lommer M."/>
            <person name="Martin-Jezequel V."/>
            <person name="Lopez P.J."/>
            <person name="Lucas S."/>
            <person name="Mangogna M."/>
            <person name="McGinnis K."/>
            <person name="Medlin L.K."/>
            <person name="Montsant A."/>
            <person name="Oudot-Le Secq M.P."/>
            <person name="Napoli C."/>
            <person name="Obornik M."/>
            <person name="Parker M.S."/>
            <person name="Petit J.L."/>
            <person name="Porcel B.M."/>
            <person name="Poulsen N."/>
            <person name="Robison M."/>
            <person name="Rychlewski L."/>
            <person name="Rynearson T.A."/>
            <person name="Schmutz J."/>
            <person name="Shapiro H."/>
            <person name="Siaut M."/>
            <person name="Stanley M."/>
            <person name="Sussman M.R."/>
            <person name="Taylor A.R."/>
            <person name="Vardi A."/>
            <person name="von Dassow P."/>
            <person name="Vyverman W."/>
            <person name="Willis A."/>
            <person name="Wyrwicz L.S."/>
            <person name="Rokhsar D.S."/>
            <person name="Weissenbach J."/>
            <person name="Armbrust E.V."/>
            <person name="Green B.R."/>
            <person name="Van de Peer Y."/>
            <person name="Grigoriev I.V."/>
        </authorList>
    </citation>
    <scope>NUCLEOTIDE SEQUENCE [LARGE SCALE GENOMIC DNA]</scope>
    <source>
        <strain evidence="2 3">CCAP 1055/1</strain>
    </source>
</reference>